<keyword evidence="6" id="KW-0811">Translocation</keyword>
<evidence type="ECO:0000313" key="10">
    <source>
        <dbReference type="EMBL" id="KVI11934.1"/>
    </source>
</evidence>
<evidence type="ECO:0000256" key="6">
    <source>
        <dbReference type="ARBA" id="ARBA00023010"/>
    </source>
</evidence>
<dbReference type="InterPro" id="IPR050673">
    <property type="entry name" value="Mito_inner_translocase_sub"/>
</dbReference>
<keyword evidence="3" id="KW-0479">Metal-binding</keyword>
<comment type="subcellular location">
    <subcellularLocation>
        <location evidence="1">Mitochondrion</location>
    </subcellularLocation>
</comment>
<dbReference type="InterPro" id="IPR004217">
    <property type="entry name" value="Tim10-like"/>
</dbReference>
<feature type="domain" description="Tim10-like" evidence="9">
    <location>
        <begin position="23"/>
        <end position="59"/>
    </location>
</feature>
<keyword evidence="5" id="KW-0653">Protein transport</keyword>
<evidence type="ECO:0000256" key="4">
    <source>
        <dbReference type="ARBA" id="ARBA00022833"/>
    </source>
</evidence>
<evidence type="ECO:0000259" key="9">
    <source>
        <dbReference type="Pfam" id="PF02953"/>
    </source>
</evidence>
<evidence type="ECO:0000256" key="7">
    <source>
        <dbReference type="ARBA" id="ARBA00023128"/>
    </source>
</evidence>
<evidence type="ECO:0000256" key="1">
    <source>
        <dbReference type="ARBA" id="ARBA00004173"/>
    </source>
</evidence>
<evidence type="ECO:0000256" key="8">
    <source>
        <dbReference type="ARBA" id="ARBA00023157"/>
    </source>
</evidence>
<accession>A0A103YMQ9</accession>
<dbReference type="PANTHER" id="PTHR13172">
    <property type="entry name" value="MITOCHONDRIAL IMPORT INNER MEMBRANE TRANSLOCASE SUBUNIT TIM9B"/>
    <property type="match status" value="1"/>
</dbReference>
<evidence type="ECO:0000256" key="3">
    <source>
        <dbReference type="ARBA" id="ARBA00022723"/>
    </source>
</evidence>
<dbReference type="InterPro" id="IPR035427">
    <property type="entry name" value="Tim10-like_dom_sf"/>
</dbReference>
<keyword evidence="4" id="KW-0862">Zinc</keyword>
<dbReference type="STRING" id="59895.A0A103YMQ9"/>
<evidence type="ECO:0000313" key="11">
    <source>
        <dbReference type="Proteomes" id="UP000243975"/>
    </source>
</evidence>
<reference evidence="10 11" key="1">
    <citation type="journal article" date="2016" name="Sci. Rep.">
        <title>The genome sequence of the outbreeding globe artichoke constructed de novo incorporating a phase-aware low-pass sequencing strategy of F1 progeny.</title>
        <authorList>
            <person name="Scaglione D."/>
            <person name="Reyes-Chin-Wo S."/>
            <person name="Acquadro A."/>
            <person name="Froenicke L."/>
            <person name="Portis E."/>
            <person name="Beitel C."/>
            <person name="Tirone M."/>
            <person name="Mauro R."/>
            <person name="Lo Monaco A."/>
            <person name="Mauromicale G."/>
            <person name="Faccioli P."/>
            <person name="Cattivelli L."/>
            <person name="Rieseberg L."/>
            <person name="Michelmore R."/>
            <person name="Lanteri S."/>
        </authorList>
    </citation>
    <scope>NUCLEOTIDE SEQUENCE [LARGE SCALE GENOMIC DNA]</scope>
    <source>
        <strain evidence="10">2C</strain>
    </source>
</reference>
<dbReference type="GO" id="GO:0046872">
    <property type="term" value="F:metal ion binding"/>
    <property type="evidence" value="ECO:0007669"/>
    <property type="project" value="UniProtKB-KW"/>
</dbReference>
<dbReference type="Gramene" id="KVI11934">
    <property type="protein sequence ID" value="KVI11934"/>
    <property type="gene ID" value="Ccrd_009627"/>
</dbReference>
<keyword evidence="7" id="KW-0496">Mitochondrion</keyword>
<dbReference type="GO" id="GO:0015031">
    <property type="term" value="P:protein transport"/>
    <property type="evidence" value="ECO:0007669"/>
    <property type="project" value="UniProtKB-KW"/>
</dbReference>
<dbReference type="Gene3D" id="1.10.287.810">
    <property type="entry name" value="Mitochondrial import inner membrane translocase subunit tim13 like domains"/>
    <property type="match status" value="1"/>
</dbReference>
<dbReference type="Proteomes" id="UP000243975">
    <property type="component" value="Unassembled WGS sequence"/>
</dbReference>
<gene>
    <name evidence="10" type="ORF">Ccrd_009627</name>
</gene>
<comment type="caution">
    <text evidence="10">The sequence shown here is derived from an EMBL/GenBank/DDBJ whole genome shotgun (WGS) entry which is preliminary data.</text>
</comment>
<dbReference type="Pfam" id="PF02953">
    <property type="entry name" value="zf-Tim10_DDP"/>
    <property type="match status" value="1"/>
</dbReference>
<evidence type="ECO:0000256" key="2">
    <source>
        <dbReference type="ARBA" id="ARBA00022448"/>
    </source>
</evidence>
<keyword evidence="2" id="KW-0813">Transport</keyword>
<dbReference type="EMBL" id="LEKV01000024">
    <property type="protein sequence ID" value="KVI11934.1"/>
    <property type="molecule type" value="Genomic_DNA"/>
</dbReference>
<dbReference type="AlphaFoldDB" id="A0A103YMQ9"/>
<organism evidence="10 11">
    <name type="scientific">Cynara cardunculus var. scolymus</name>
    <name type="common">Globe artichoke</name>
    <name type="synonym">Cynara scolymus</name>
    <dbReference type="NCBI Taxonomy" id="59895"/>
    <lineage>
        <taxon>Eukaryota</taxon>
        <taxon>Viridiplantae</taxon>
        <taxon>Streptophyta</taxon>
        <taxon>Embryophyta</taxon>
        <taxon>Tracheophyta</taxon>
        <taxon>Spermatophyta</taxon>
        <taxon>Magnoliopsida</taxon>
        <taxon>eudicotyledons</taxon>
        <taxon>Gunneridae</taxon>
        <taxon>Pentapetalae</taxon>
        <taxon>asterids</taxon>
        <taxon>campanulids</taxon>
        <taxon>Asterales</taxon>
        <taxon>Asteraceae</taxon>
        <taxon>Carduoideae</taxon>
        <taxon>Cardueae</taxon>
        <taxon>Carduinae</taxon>
        <taxon>Cynara</taxon>
    </lineage>
</organism>
<evidence type="ECO:0000256" key="5">
    <source>
        <dbReference type="ARBA" id="ARBA00022927"/>
    </source>
</evidence>
<name>A0A103YMQ9_CYNCS</name>
<protein>
    <submittedName>
        <fullName evidence="10">Tim10/DDP family zinc finger</fullName>
    </submittedName>
</protein>
<proteinExistence type="predicted"/>
<keyword evidence="8" id="KW-1015">Disulfide bond</keyword>
<dbReference type="GO" id="GO:0005739">
    <property type="term" value="C:mitochondrion"/>
    <property type="evidence" value="ECO:0007669"/>
    <property type="project" value="UniProtKB-SubCell"/>
</dbReference>
<sequence>MDKSMLGDLGSLPSEDHSRMSNMIDQLQIRDSLRMYNAFVERYFSDCVDSFRRKTLDKQGRLVPATLFTATLGSHARVARLHEAMRLCPSSLA</sequence>
<keyword evidence="11" id="KW-1185">Reference proteome</keyword>